<dbReference type="PRINTS" id="PR01438">
    <property type="entry name" value="UNVRSLSTRESS"/>
</dbReference>
<dbReference type="InterPro" id="IPR006016">
    <property type="entry name" value="UspA"/>
</dbReference>
<dbReference type="Proteomes" id="UP000001784">
    <property type="component" value="Chromosome"/>
</dbReference>
<reference evidence="3 4" key="1">
    <citation type="submission" date="2006-10" db="EMBL/GenBank/DDBJ databases">
        <title>Complete sequence of Syntrophobacter fumaroxidans MPOB.</title>
        <authorList>
            <consortium name="US DOE Joint Genome Institute"/>
            <person name="Copeland A."/>
            <person name="Lucas S."/>
            <person name="Lapidus A."/>
            <person name="Barry K."/>
            <person name="Detter J.C."/>
            <person name="Glavina del Rio T."/>
            <person name="Hammon N."/>
            <person name="Israni S."/>
            <person name="Pitluck S."/>
            <person name="Goltsman E.G."/>
            <person name="Martinez M."/>
            <person name="Schmutz J."/>
            <person name="Larimer F."/>
            <person name="Land M."/>
            <person name="Hauser L."/>
            <person name="Kyrpides N."/>
            <person name="Kim E."/>
            <person name="Boone D.R."/>
            <person name="Brockman F."/>
            <person name="Culley D."/>
            <person name="Ferry J."/>
            <person name="Gunsalus R."/>
            <person name="McInerney M.J."/>
            <person name="Morrison M."/>
            <person name="Plugge C."/>
            <person name="Rohlin L."/>
            <person name="Scholten J."/>
            <person name="Sieber J."/>
            <person name="Stams A.J.M."/>
            <person name="Worm P."/>
            <person name="Henstra A.M."/>
            <person name="Richardson P."/>
        </authorList>
    </citation>
    <scope>NUCLEOTIDE SEQUENCE [LARGE SCALE GENOMIC DNA]</scope>
    <source>
        <strain evidence="4">DSM 10017 / MPOB</strain>
    </source>
</reference>
<dbReference type="InterPro" id="IPR006015">
    <property type="entry name" value="Universal_stress_UspA"/>
</dbReference>
<name>A0LN97_SYNFM</name>
<dbReference type="KEGG" id="sfu:Sfum_3226"/>
<dbReference type="PANTHER" id="PTHR46268:SF6">
    <property type="entry name" value="UNIVERSAL STRESS PROTEIN UP12"/>
    <property type="match status" value="1"/>
</dbReference>
<evidence type="ECO:0000256" key="1">
    <source>
        <dbReference type="ARBA" id="ARBA00008791"/>
    </source>
</evidence>
<protein>
    <submittedName>
        <fullName evidence="3">UspA domain protein</fullName>
    </submittedName>
</protein>
<feature type="domain" description="UspA" evidence="2">
    <location>
        <begin position="6"/>
        <end position="145"/>
    </location>
</feature>
<dbReference type="RefSeq" id="WP_011700024.1">
    <property type="nucleotide sequence ID" value="NC_008554.1"/>
</dbReference>
<accession>A0LN97</accession>
<dbReference type="SUPFAM" id="SSF52402">
    <property type="entry name" value="Adenine nucleotide alpha hydrolases-like"/>
    <property type="match status" value="2"/>
</dbReference>
<comment type="similarity">
    <text evidence="1">Belongs to the universal stress protein A family.</text>
</comment>
<gene>
    <name evidence="3" type="ordered locus">Sfum_3226</name>
</gene>
<dbReference type="Pfam" id="PF00582">
    <property type="entry name" value="Usp"/>
    <property type="match status" value="2"/>
</dbReference>
<proteinExistence type="inferred from homology"/>
<dbReference type="eggNOG" id="COG0589">
    <property type="taxonomic scope" value="Bacteria"/>
</dbReference>
<dbReference type="PANTHER" id="PTHR46268">
    <property type="entry name" value="STRESS RESPONSE PROTEIN NHAX"/>
    <property type="match status" value="1"/>
</dbReference>
<dbReference type="EMBL" id="CP000478">
    <property type="protein sequence ID" value="ABK18899.1"/>
    <property type="molecule type" value="Genomic_DNA"/>
</dbReference>
<organism evidence="3 4">
    <name type="scientific">Syntrophobacter fumaroxidans (strain DSM 10017 / MPOB)</name>
    <dbReference type="NCBI Taxonomy" id="335543"/>
    <lineage>
        <taxon>Bacteria</taxon>
        <taxon>Pseudomonadati</taxon>
        <taxon>Thermodesulfobacteriota</taxon>
        <taxon>Syntrophobacteria</taxon>
        <taxon>Syntrophobacterales</taxon>
        <taxon>Syntrophobacteraceae</taxon>
        <taxon>Syntrophobacter</taxon>
    </lineage>
</organism>
<evidence type="ECO:0000313" key="3">
    <source>
        <dbReference type="EMBL" id="ABK18899.1"/>
    </source>
</evidence>
<dbReference type="InParanoid" id="A0LN97"/>
<evidence type="ECO:0000259" key="2">
    <source>
        <dbReference type="Pfam" id="PF00582"/>
    </source>
</evidence>
<keyword evidence="4" id="KW-1185">Reference proteome</keyword>
<sequence>MSQDRRRILVAVDGSEQTQEAVSYLSGIVPSFETSVVLFHVMNRVPDAFWDWEKDPLTPTHLDYLKDWEMQKENRIRQFMRQARRVLVDVGIPEYSVMISIQKIREGIARDILTEAQRGYDAVVVGRTGLGGIDERMLGSVAGKTTAKLNTSAVWLVGGKPRKGKILIAMDSSAGAMRAVDHVCRMAAVKTHSISLLHVVRGISVTAAGQEQIFPEGYRQRLLEEAENEIRPAFEEATERLKAAGVKADRISIKVISGVASRAGAIIEEARQGGFGTIVVGRKGLSGIEEFDMGRVTFKLTQIAGNMALWVVA</sequence>
<dbReference type="STRING" id="335543.Sfum_3226"/>
<dbReference type="InterPro" id="IPR014729">
    <property type="entry name" value="Rossmann-like_a/b/a_fold"/>
</dbReference>
<dbReference type="AlphaFoldDB" id="A0LN97"/>
<dbReference type="Gene3D" id="3.40.50.620">
    <property type="entry name" value="HUPs"/>
    <property type="match status" value="2"/>
</dbReference>
<dbReference type="HOGENOM" id="CLU_075315_0_1_7"/>
<feature type="domain" description="UspA" evidence="2">
    <location>
        <begin position="165"/>
        <end position="299"/>
    </location>
</feature>
<evidence type="ECO:0000313" key="4">
    <source>
        <dbReference type="Proteomes" id="UP000001784"/>
    </source>
</evidence>
<dbReference type="CDD" id="cd00293">
    <property type="entry name" value="USP-like"/>
    <property type="match status" value="2"/>
</dbReference>